<name>V8G2V5_9BURK</name>
<evidence type="ECO:0008006" key="3">
    <source>
        <dbReference type="Google" id="ProtNLM"/>
    </source>
</evidence>
<reference evidence="1 2" key="1">
    <citation type="submission" date="2013-11" db="EMBL/GenBank/DDBJ databases">
        <title>Genomic analysis of Pelistega sp. HM-7.</title>
        <authorList>
            <person name="Kumbhare S.V."/>
            <person name="Shetty S.A."/>
            <person name="Sharma O."/>
            <person name="Dhotre D.P."/>
        </authorList>
    </citation>
    <scope>NUCLEOTIDE SEQUENCE [LARGE SCALE GENOMIC DNA]</scope>
    <source>
        <strain evidence="1 2">HM-7</strain>
    </source>
</reference>
<evidence type="ECO:0000313" key="2">
    <source>
        <dbReference type="Proteomes" id="UP000018766"/>
    </source>
</evidence>
<protein>
    <recommendedName>
        <fullName evidence="3">Carboxypeptidase regulatory-like domain-containing protein</fullName>
    </recommendedName>
</protein>
<keyword evidence="2" id="KW-1185">Reference proteome</keyword>
<comment type="caution">
    <text evidence="1">The sequence shown here is derived from an EMBL/GenBank/DDBJ whole genome shotgun (WGS) entry which is preliminary data.</text>
</comment>
<sequence>MTLKHLRLGFISLLAMVLTACGTVTEYRYGQISHPKRTEVERVPFNPNDIGGHTGISHLVGRAYLRDNRSFQERVGGFIDVVLNPVSKASTQWFTEVCRHGKVLKGQPDALYQQALIQTKTNNYGQFAFPNVPSGEYYLSTRIYWLDEAPRSGPIEYGGLLAKKINLQPGAQTIDLSQIDKCPGYYH</sequence>
<dbReference type="PATRIC" id="fig|1414851.3.peg.1632"/>
<accession>V8G2V5</accession>
<organism evidence="1 2">
    <name type="scientific">Pelistega indica</name>
    <dbReference type="NCBI Taxonomy" id="1414851"/>
    <lineage>
        <taxon>Bacteria</taxon>
        <taxon>Pseudomonadati</taxon>
        <taxon>Pseudomonadota</taxon>
        <taxon>Betaproteobacteria</taxon>
        <taxon>Burkholderiales</taxon>
        <taxon>Alcaligenaceae</taxon>
        <taxon>Pelistega</taxon>
    </lineage>
</organism>
<dbReference type="PROSITE" id="PS51257">
    <property type="entry name" value="PROKAR_LIPOPROTEIN"/>
    <property type="match status" value="1"/>
</dbReference>
<evidence type="ECO:0000313" key="1">
    <source>
        <dbReference type="EMBL" id="ETD70421.1"/>
    </source>
</evidence>
<dbReference type="SUPFAM" id="SSF117074">
    <property type="entry name" value="Hypothetical protein PA1324"/>
    <property type="match status" value="1"/>
</dbReference>
<dbReference type="RefSeq" id="WP_023951468.1">
    <property type="nucleotide sequence ID" value="NZ_AYSV01000089.1"/>
</dbReference>
<proteinExistence type="predicted"/>
<dbReference type="EMBL" id="AYSV01000089">
    <property type="protein sequence ID" value="ETD70421.1"/>
    <property type="molecule type" value="Genomic_DNA"/>
</dbReference>
<dbReference type="AlphaFoldDB" id="V8G2V5"/>
<gene>
    <name evidence="1" type="ORF">V757_07915</name>
</gene>
<dbReference type="Proteomes" id="UP000018766">
    <property type="component" value="Unassembled WGS sequence"/>
</dbReference>
<dbReference type="OrthoDB" id="8690356at2"/>